<dbReference type="EMBL" id="NMUH01001189">
    <property type="protein sequence ID" value="MQL89907.1"/>
    <property type="molecule type" value="Genomic_DNA"/>
</dbReference>
<evidence type="ECO:0000313" key="2">
    <source>
        <dbReference type="EMBL" id="MQL89907.1"/>
    </source>
</evidence>
<feature type="region of interest" description="Disordered" evidence="1">
    <location>
        <begin position="26"/>
        <end position="55"/>
    </location>
</feature>
<reference evidence="2" key="1">
    <citation type="submission" date="2017-07" db="EMBL/GenBank/DDBJ databases">
        <title>Taro Niue Genome Assembly and Annotation.</title>
        <authorList>
            <person name="Atibalentja N."/>
            <person name="Keating K."/>
            <person name="Fields C.J."/>
        </authorList>
    </citation>
    <scope>NUCLEOTIDE SEQUENCE</scope>
    <source>
        <strain evidence="2">Niue_2</strain>
        <tissue evidence="2">Leaf</tissue>
    </source>
</reference>
<dbReference type="Proteomes" id="UP000652761">
    <property type="component" value="Unassembled WGS sequence"/>
</dbReference>
<feature type="compositionally biased region" description="Basic residues" evidence="1">
    <location>
        <begin position="155"/>
        <end position="164"/>
    </location>
</feature>
<dbReference type="AlphaFoldDB" id="A0A843V5H3"/>
<accession>A0A843V5H3</accession>
<feature type="compositionally biased region" description="Basic residues" evidence="1">
    <location>
        <begin position="39"/>
        <end position="49"/>
    </location>
</feature>
<evidence type="ECO:0000313" key="3">
    <source>
        <dbReference type="Proteomes" id="UP000652761"/>
    </source>
</evidence>
<keyword evidence="3" id="KW-1185">Reference proteome</keyword>
<proteinExistence type="predicted"/>
<name>A0A843V5H3_COLES</name>
<feature type="compositionally biased region" description="Basic and acidic residues" evidence="1">
    <location>
        <begin position="26"/>
        <end position="38"/>
    </location>
</feature>
<gene>
    <name evidence="2" type="ORF">Taro_022493</name>
</gene>
<sequence>MTQCRCPNLIFPLAPESAHVGFQLEHARSPDPASERHARTVKRGRRPTKARTNGQNLGALPEVQKARRYANNRLTASQSIVRQMRPSWHHCQDTTTKVSPSVTEHREATFRVPYWKVLRAKLALGHMPTHNRATEKPEAPTGTVAPPQAIAIPSRWRRAPRHEP</sequence>
<comment type="caution">
    <text evidence="2">The sequence shown here is derived from an EMBL/GenBank/DDBJ whole genome shotgun (WGS) entry which is preliminary data.</text>
</comment>
<evidence type="ECO:0000256" key="1">
    <source>
        <dbReference type="SAM" id="MobiDB-lite"/>
    </source>
</evidence>
<organism evidence="2 3">
    <name type="scientific">Colocasia esculenta</name>
    <name type="common">Wild taro</name>
    <name type="synonym">Arum esculentum</name>
    <dbReference type="NCBI Taxonomy" id="4460"/>
    <lineage>
        <taxon>Eukaryota</taxon>
        <taxon>Viridiplantae</taxon>
        <taxon>Streptophyta</taxon>
        <taxon>Embryophyta</taxon>
        <taxon>Tracheophyta</taxon>
        <taxon>Spermatophyta</taxon>
        <taxon>Magnoliopsida</taxon>
        <taxon>Liliopsida</taxon>
        <taxon>Araceae</taxon>
        <taxon>Aroideae</taxon>
        <taxon>Colocasieae</taxon>
        <taxon>Colocasia</taxon>
    </lineage>
</organism>
<feature type="region of interest" description="Disordered" evidence="1">
    <location>
        <begin position="130"/>
        <end position="164"/>
    </location>
</feature>
<protein>
    <submittedName>
        <fullName evidence="2">Uncharacterized protein</fullName>
    </submittedName>
</protein>